<reference evidence="2 3" key="1">
    <citation type="journal article" date="2018" name="Mol. Biol. Evol.">
        <title>Analysis of the draft genome of the red seaweed Gracilariopsis chorda provides insights into genome size evolution in Rhodophyta.</title>
        <authorList>
            <person name="Lee J."/>
            <person name="Yang E.C."/>
            <person name="Graf L."/>
            <person name="Yang J.H."/>
            <person name="Qiu H."/>
            <person name="Zel Zion U."/>
            <person name="Chan C.X."/>
            <person name="Stephens T.G."/>
            <person name="Weber A.P.M."/>
            <person name="Boo G.H."/>
            <person name="Boo S.M."/>
            <person name="Kim K.M."/>
            <person name="Shin Y."/>
            <person name="Jung M."/>
            <person name="Lee S.J."/>
            <person name="Yim H.S."/>
            <person name="Lee J.H."/>
            <person name="Bhattacharya D."/>
            <person name="Yoon H.S."/>
        </authorList>
    </citation>
    <scope>NUCLEOTIDE SEQUENCE [LARGE SCALE GENOMIC DNA]</scope>
    <source>
        <strain evidence="2 3">SKKU-2015</strain>
        <tissue evidence="2">Whole body</tissue>
    </source>
</reference>
<feature type="compositionally biased region" description="Basic and acidic residues" evidence="1">
    <location>
        <begin position="11"/>
        <end position="20"/>
    </location>
</feature>
<gene>
    <name evidence="2" type="ORF">BWQ96_06482</name>
</gene>
<keyword evidence="3" id="KW-1185">Reference proteome</keyword>
<organism evidence="2 3">
    <name type="scientific">Gracilariopsis chorda</name>
    <dbReference type="NCBI Taxonomy" id="448386"/>
    <lineage>
        <taxon>Eukaryota</taxon>
        <taxon>Rhodophyta</taxon>
        <taxon>Florideophyceae</taxon>
        <taxon>Rhodymeniophycidae</taxon>
        <taxon>Gracilariales</taxon>
        <taxon>Gracilariaceae</taxon>
        <taxon>Gracilariopsis</taxon>
    </lineage>
</organism>
<evidence type="ECO:0000256" key="1">
    <source>
        <dbReference type="SAM" id="MobiDB-lite"/>
    </source>
</evidence>
<sequence>MENLDGCVDIFHSDNKRPEPSIRNQAPDGELKSPKTRDQFMNVVQAQRKVRILKDTLHTQERLATGCRNDAYLREVMGRWDHVHDRRHLLSPFADRFVEVTGRLNHGAKSKFLK</sequence>
<dbReference type="EMBL" id="NBIV01000112">
    <property type="protein sequence ID" value="PXF43750.1"/>
    <property type="molecule type" value="Genomic_DNA"/>
</dbReference>
<dbReference type="Proteomes" id="UP000247409">
    <property type="component" value="Unassembled WGS sequence"/>
</dbReference>
<name>A0A2V3IRG7_9FLOR</name>
<evidence type="ECO:0000313" key="2">
    <source>
        <dbReference type="EMBL" id="PXF43750.1"/>
    </source>
</evidence>
<feature type="region of interest" description="Disordered" evidence="1">
    <location>
        <begin position="1"/>
        <end position="36"/>
    </location>
</feature>
<dbReference type="AlphaFoldDB" id="A0A2V3IRG7"/>
<protein>
    <submittedName>
        <fullName evidence="2">Uncharacterized protein</fullName>
    </submittedName>
</protein>
<evidence type="ECO:0000313" key="3">
    <source>
        <dbReference type="Proteomes" id="UP000247409"/>
    </source>
</evidence>
<comment type="caution">
    <text evidence="2">The sequence shown here is derived from an EMBL/GenBank/DDBJ whole genome shotgun (WGS) entry which is preliminary data.</text>
</comment>
<proteinExistence type="predicted"/>
<accession>A0A2V3IRG7</accession>